<evidence type="ECO:0000313" key="3">
    <source>
        <dbReference type="EnsemblProtists" id="PYU1_T010882"/>
    </source>
</evidence>
<dbReference type="EnsemblProtists" id="PYU1_T010882">
    <property type="protein sequence ID" value="PYU1_T010882"/>
    <property type="gene ID" value="PYU1_G010859"/>
</dbReference>
<dbReference type="AlphaFoldDB" id="K3X0Y3"/>
<dbReference type="Proteomes" id="UP000019132">
    <property type="component" value="Unassembled WGS sequence"/>
</dbReference>
<keyword evidence="2" id="KW-1133">Transmembrane helix</keyword>
<reference evidence="4" key="2">
    <citation type="submission" date="2010-04" db="EMBL/GenBank/DDBJ databases">
        <authorList>
            <person name="Buell R."/>
            <person name="Hamilton J."/>
            <person name="Hostetler J."/>
        </authorList>
    </citation>
    <scope>NUCLEOTIDE SEQUENCE [LARGE SCALE GENOMIC DNA]</scope>
    <source>
        <strain evidence="4">DAOM:BR144</strain>
    </source>
</reference>
<evidence type="ECO:0000256" key="1">
    <source>
        <dbReference type="SAM" id="MobiDB-lite"/>
    </source>
</evidence>
<keyword evidence="4" id="KW-1185">Reference proteome</keyword>
<feature type="region of interest" description="Disordered" evidence="1">
    <location>
        <begin position="163"/>
        <end position="209"/>
    </location>
</feature>
<feature type="compositionally biased region" description="Basic residues" evidence="1">
    <location>
        <begin position="170"/>
        <end position="181"/>
    </location>
</feature>
<dbReference type="EMBL" id="GL376590">
    <property type="status" value="NOT_ANNOTATED_CDS"/>
    <property type="molecule type" value="Genomic_DNA"/>
</dbReference>
<sequence length="209" mass="23247">METTTDAAKSGGDSNGSRANHVDKWWTALSRLVAVQLCCSLLMQLSYVAFPAYNFALALWCLVCCTPKWVTKNPRLLPLHVLAMSVSIVTDVIWMSLWVSGRVFYDQFCGQNGVSIVSCGGAADYYPGCETNRFALFTLILNDLAKAASTIAMYRIHTLPKRQDTDHHNQNHHHHHHRHHAPAAQNNSRASSEVQQMPTEACTPPRSEA</sequence>
<organism evidence="3 4">
    <name type="scientific">Globisporangium ultimum (strain ATCC 200006 / CBS 805.95 / DAOM BR144)</name>
    <name type="common">Pythium ultimum</name>
    <dbReference type="NCBI Taxonomy" id="431595"/>
    <lineage>
        <taxon>Eukaryota</taxon>
        <taxon>Sar</taxon>
        <taxon>Stramenopiles</taxon>
        <taxon>Oomycota</taxon>
        <taxon>Peronosporomycetes</taxon>
        <taxon>Pythiales</taxon>
        <taxon>Pythiaceae</taxon>
        <taxon>Globisporangium</taxon>
    </lineage>
</organism>
<accession>K3X0Y3</accession>
<evidence type="ECO:0000313" key="4">
    <source>
        <dbReference type="Proteomes" id="UP000019132"/>
    </source>
</evidence>
<feature type="transmembrane region" description="Helical" evidence="2">
    <location>
        <begin position="52"/>
        <end position="70"/>
    </location>
</feature>
<proteinExistence type="predicted"/>
<reference evidence="4" key="1">
    <citation type="journal article" date="2010" name="Genome Biol.">
        <title>Genome sequence of the necrotrophic plant pathogen Pythium ultimum reveals original pathogenicity mechanisms and effector repertoire.</title>
        <authorList>
            <person name="Levesque C.A."/>
            <person name="Brouwer H."/>
            <person name="Cano L."/>
            <person name="Hamilton J.P."/>
            <person name="Holt C."/>
            <person name="Huitema E."/>
            <person name="Raffaele S."/>
            <person name="Robideau G.P."/>
            <person name="Thines M."/>
            <person name="Win J."/>
            <person name="Zerillo M.M."/>
            <person name="Beakes G.W."/>
            <person name="Boore J.L."/>
            <person name="Busam D."/>
            <person name="Dumas B."/>
            <person name="Ferriera S."/>
            <person name="Fuerstenberg S.I."/>
            <person name="Gachon C.M."/>
            <person name="Gaulin E."/>
            <person name="Govers F."/>
            <person name="Grenville-Briggs L."/>
            <person name="Horner N."/>
            <person name="Hostetler J."/>
            <person name="Jiang R.H."/>
            <person name="Johnson J."/>
            <person name="Krajaejun T."/>
            <person name="Lin H."/>
            <person name="Meijer H.J."/>
            <person name="Moore B."/>
            <person name="Morris P."/>
            <person name="Phuntmart V."/>
            <person name="Puiu D."/>
            <person name="Shetty J."/>
            <person name="Stajich J.E."/>
            <person name="Tripathy S."/>
            <person name="Wawra S."/>
            <person name="van West P."/>
            <person name="Whitty B.R."/>
            <person name="Coutinho P.M."/>
            <person name="Henrissat B."/>
            <person name="Martin F."/>
            <person name="Thomas P.D."/>
            <person name="Tyler B.M."/>
            <person name="De Vries R.P."/>
            <person name="Kamoun S."/>
            <person name="Yandell M."/>
            <person name="Tisserat N."/>
            <person name="Buell C.R."/>
        </authorList>
    </citation>
    <scope>NUCLEOTIDE SEQUENCE</scope>
    <source>
        <strain evidence="4">DAOM:BR144</strain>
    </source>
</reference>
<dbReference type="eggNOG" id="ENOG502RY2G">
    <property type="taxonomic scope" value="Eukaryota"/>
</dbReference>
<dbReference type="InParanoid" id="K3X0Y3"/>
<evidence type="ECO:0000256" key="2">
    <source>
        <dbReference type="SAM" id="Phobius"/>
    </source>
</evidence>
<feature type="compositionally biased region" description="Polar residues" evidence="1">
    <location>
        <begin position="188"/>
        <end position="198"/>
    </location>
</feature>
<protein>
    <submittedName>
        <fullName evidence="3">Uncharacterized protein</fullName>
    </submittedName>
</protein>
<name>K3X0Y3_GLOUD</name>
<dbReference type="VEuPathDB" id="FungiDB:PYU1_G010859"/>
<keyword evidence="2" id="KW-0472">Membrane</keyword>
<feature type="transmembrane region" description="Helical" evidence="2">
    <location>
        <begin position="76"/>
        <end position="99"/>
    </location>
</feature>
<keyword evidence="2" id="KW-0812">Transmembrane</keyword>
<reference evidence="3" key="3">
    <citation type="submission" date="2015-02" db="UniProtKB">
        <authorList>
            <consortium name="EnsemblProtists"/>
        </authorList>
    </citation>
    <scope>IDENTIFICATION</scope>
    <source>
        <strain evidence="3">DAOM BR144</strain>
    </source>
</reference>
<dbReference type="HOGENOM" id="CLU_110491_0_0_1"/>